<dbReference type="PROSITE" id="PS51459">
    <property type="entry name" value="FIDO"/>
    <property type="match status" value="1"/>
</dbReference>
<dbReference type="AlphaFoldDB" id="A0A098BRF7"/>
<evidence type="ECO:0000256" key="2">
    <source>
        <dbReference type="PIRSR" id="PIRSR640198-2"/>
    </source>
</evidence>
<protein>
    <submittedName>
        <fullName evidence="4">Filamentation induced by cAMP protein fic</fullName>
    </submittedName>
</protein>
<keyword evidence="2" id="KW-0067">ATP-binding</keyword>
<feature type="binding site" evidence="2">
    <location>
        <begin position="139"/>
        <end position="146"/>
    </location>
    <ligand>
        <name>ATP</name>
        <dbReference type="ChEBI" id="CHEBI:30616"/>
    </ligand>
</feature>
<feature type="active site" evidence="1">
    <location>
        <position position="135"/>
    </location>
</feature>
<dbReference type="InterPro" id="IPR003812">
    <property type="entry name" value="Fido"/>
</dbReference>
<dbReference type="OrthoDB" id="9813719at2"/>
<dbReference type="Proteomes" id="UP000042997">
    <property type="component" value="Unassembled WGS sequence"/>
</dbReference>
<reference evidence="4 5" key="1">
    <citation type="journal article" date="2014" name="Genome Announc.">
        <title>Draft Genome Sequence of Propane- and Butane-Oxidizing Actinobacterium Rhodococcus ruber IEGM 231.</title>
        <authorList>
            <person name="Ivshina I.B."/>
            <person name="Kuyukina M.S."/>
            <person name="Krivoruchko A.V."/>
            <person name="Barbe V."/>
            <person name="Fischer C."/>
        </authorList>
    </citation>
    <scope>NUCLEOTIDE SEQUENCE [LARGE SCALE GENOMIC DNA]</scope>
</reference>
<dbReference type="Gene3D" id="1.10.3290.10">
    <property type="entry name" value="Fido-like domain"/>
    <property type="match status" value="1"/>
</dbReference>
<dbReference type="eggNOG" id="COG3177">
    <property type="taxonomic scope" value="Bacteria"/>
</dbReference>
<sequence>MSEPKEPVDTGSTRQFETLFGTKTYHEVADLIAEPLRRLLDEVASGRFADEAMDVDLLREFHRRILIDVMPDIAGRWRTKPVRVGGHYPPEHIHVDRQMRELFHSFTGRLDYCAGDVELQLEALAYLEAQALHVHPFEDFNGRAVRVMVAEAMRRLDFPVLELSVERDTTQHARYVTALREWDQHRSLALLCEFWRDVRFASLDDQD</sequence>
<dbReference type="RefSeq" id="WP_040273492.1">
    <property type="nucleotide sequence ID" value="NZ_JAJNCM010000042.1"/>
</dbReference>
<feature type="binding site" evidence="2">
    <location>
        <begin position="84"/>
        <end position="87"/>
    </location>
    <ligand>
        <name>ATP</name>
        <dbReference type="ChEBI" id="CHEBI:30616"/>
    </ligand>
</feature>
<dbReference type="InterPro" id="IPR040198">
    <property type="entry name" value="Fido_containing"/>
</dbReference>
<dbReference type="GO" id="GO:0005524">
    <property type="term" value="F:ATP binding"/>
    <property type="evidence" value="ECO:0007669"/>
    <property type="project" value="UniProtKB-KW"/>
</dbReference>
<feature type="domain" description="Fido" evidence="3">
    <location>
        <begin position="53"/>
        <end position="197"/>
    </location>
</feature>
<dbReference type="PANTHER" id="PTHR13504">
    <property type="entry name" value="FIDO DOMAIN-CONTAINING PROTEIN DDB_G0283145"/>
    <property type="match status" value="1"/>
</dbReference>
<evidence type="ECO:0000313" key="4">
    <source>
        <dbReference type="EMBL" id="CDZ90301.1"/>
    </source>
</evidence>
<organism evidence="4 5">
    <name type="scientific">Rhodococcus ruber</name>
    <dbReference type="NCBI Taxonomy" id="1830"/>
    <lineage>
        <taxon>Bacteria</taxon>
        <taxon>Bacillati</taxon>
        <taxon>Actinomycetota</taxon>
        <taxon>Actinomycetes</taxon>
        <taxon>Mycobacteriales</taxon>
        <taxon>Nocardiaceae</taxon>
        <taxon>Rhodococcus</taxon>
    </lineage>
</organism>
<evidence type="ECO:0000259" key="3">
    <source>
        <dbReference type="PROSITE" id="PS51459"/>
    </source>
</evidence>
<evidence type="ECO:0000256" key="1">
    <source>
        <dbReference type="PIRSR" id="PIRSR640198-1"/>
    </source>
</evidence>
<dbReference type="InterPro" id="IPR036597">
    <property type="entry name" value="Fido-like_dom_sf"/>
</dbReference>
<accession>A0A098BRF7</accession>
<dbReference type="SUPFAM" id="SSF140931">
    <property type="entry name" value="Fic-like"/>
    <property type="match status" value="1"/>
</dbReference>
<proteinExistence type="predicted"/>
<dbReference type="PANTHER" id="PTHR13504:SF38">
    <property type="entry name" value="FIDO DOMAIN-CONTAINING PROTEIN"/>
    <property type="match status" value="1"/>
</dbReference>
<dbReference type="EMBL" id="CCSD01000082">
    <property type="protein sequence ID" value="CDZ90301.1"/>
    <property type="molecule type" value="Genomic_DNA"/>
</dbReference>
<evidence type="ECO:0000313" key="5">
    <source>
        <dbReference type="Proteomes" id="UP000042997"/>
    </source>
</evidence>
<gene>
    <name evidence="4" type="ORF">RHRU231_690013</name>
</gene>
<keyword evidence="2" id="KW-0547">Nucleotide-binding</keyword>
<dbReference type="Pfam" id="PF02661">
    <property type="entry name" value="Fic"/>
    <property type="match status" value="1"/>
</dbReference>
<name>A0A098BRF7_9NOCA</name>